<dbReference type="SMART" id="SM00249">
    <property type="entry name" value="PHD"/>
    <property type="match status" value="5"/>
</dbReference>
<evidence type="ECO:0000256" key="1">
    <source>
        <dbReference type="ARBA" id="ARBA00022723"/>
    </source>
</evidence>
<dbReference type="GO" id="GO:0008270">
    <property type="term" value="F:zinc ion binding"/>
    <property type="evidence" value="ECO:0007669"/>
    <property type="project" value="UniProtKB-KW"/>
</dbReference>
<dbReference type="PANTHER" id="PTHR46288">
    <property type="entry name" value="PHORBOL-ESTER/DAG-TYPE DOMAIN-CONTAINING PROTEIN"/>
    <property type="match status" value="1"/>
</dbReference>
<evidence type="ECO:0000256" key="4">
    <source>
        <dbReference type="ARBA" id="ARBA00022833"/>
    </source>
</evidence>
<reference evidence="10" key="2">
    <citation type="submission" date="2025-08" db="UniProtKB">
        <authorList>
            <consortium name="RefSeq"/>
        </authorList>
    </citation>
    <scope>IDENTIFICATION</scope>
    <source>
        <tissue evidence="10">Leaf</tissue>
    </source>
</reference>
<dbReference type="InterPro" id="IPR002219">
    <property type="entry name" value="PKC_DAG/PE"/>
</dbReference>
<feature type="domain" description="Phorbol-ester/DAG-type" evidence="7">
    <location>
        <begin position="72"/>
        <end position="119"/>
    </location>
</feature>
<sequence>MTAITPSLLQHPFHQHALVLQELSESFSWECRICRFSVEGSPVYHCIDCEFFLHKSCAELPPRIQHPSHPQHPLVLSTSSRSFRCYGCRYALHGNFIYQCHDCEIDLHVGCAAATLPPPEKEEHKDEQKHEDKDHHEEEMIEHFAHDHPLASFHVDAPNYIKCKACGQGISGCVYGCRACIFVLHEFCALAPREIMNHPLHPQHPLTLLADLECKIKCHVCKYDPPFAYDCNECGFILDVNCAVSIMHPPPRNDQSRSTDDRRDQIHHFSHPHQLTSFHSKKELEATCNVCRKDISGDFYCCPGCPFLLHQSCAELAQEIVHPLHPDHPLICQPGYRDCSLCSDYVCAFVFKCEECLFCLHLRCALQTLSATKEELTLNSELLHKHPTRLQFLTGGYKCIVCEWPVTGLGYVCEICGHVKIHKTCAELPRESERHPIHPQHLLVLLPQPFDTSKPCSACLKNIRSSDRFTFFCDYCKIQFHAHCAMRRPTLKHQRHEHNLSYFKKIGRELYRAQCNVCYDDCRIDFYRCVPCNYNLHFSCTPLPHSVRHELHFHPLVLHDRVVDDFYDEQYCDLCETPRHPDHGVYYCGECNCAAHINCVIPKLQEEPEKSRQREDLMLKQLDGQISSKEVEAEALKKKSEMVMKDLEELEKKKQEILSSRAQREAESDMP</sequence>
<keyword evidence="4" id="KW-0862">Zinc</keyword>
<keyword evidence="5" id="KW-0175">Coiled coil</keyword>
<dbReference type="OrthoDB" id="1884766at2759"/>
<feature type="domain" description="Zinc finger PHD-type" evidence="8">
    <location>
        <begin position="30"/>
        <end position="89"/>
    </location>
</feature>
<keyword evidence="9" id="KW-1185">Reference proteome</keyword>
<dbReference type="InterPro" id="IPR004146">
    <property type="entry name" value="DC1"/>
</dbReference>
<feature type="coiled-coil region" evidence="5">
    <location>
        <begin position="619"/>
        <end position="667"/>
    </location>
</feature>
<evidence type="ECO:0000313" key="9">
    <source>
        <dbReference type="Proteomes" id="UP000515151"/>
    </source>
</evidence>
<feature type="domain" description="Phorbol-ester/DAG-type" evidence="7">
    <location>
        <begin position="14"/>
        <end position="63"/>
    </location>
</feature>
<name>A0A6P8DYM5_PUNGR</name>
<feature type="domain" description="Zinc finger PHD-type" evidence="8">
    <location>
        <begin position="338"/>
        <end position="403"/>
    </location>
</feature>
<evidence type="ECO:0000256" key="2">
    <source>
        <dbReference type="ARBA" id="ARBA00022737"/>
    </source>
</evidence>
<feature type="domain" description="Zinc finger PHD-type" evidence="8">
    <location>
        <begin position="571"/>
        <end position="623"/>
    </location>
</feature>
<proteinExistence type="predicted"/>
<reference evidence="9" key="1">
    <citation type="journal article" date="2020" name="Plant Biotechnol. J.">
        <title>The pomegranate (Punica granatum L.) draft genome dissects genetic divergence between soft- and hard-seeded cultivars.</title>
        <authorList>
            <person name="Luo X."/>
            <person name="Li H."/>
            <person name="Wu Z."/>
            <person name="Yao W."/>
            <person name="Zhao P."/>
            <person name="Cao D."/>
            <person name="Yu H."/>
            <person name="Li K."/>
            <person name="Poudel K."/>
            <person name="Zhao D."/>
            <person name="Zhang F."/>
            <person name="Xia X."/>
            <person name="Chen L."/>
            <person name="Wang Q."/>
            <person name="Jing D."/>
            <person name="Cao S."/>
        </authorList>
    </citation>
    <scope>NUCLEOTIDE SEQUENCE [LARGE SCALE GENOMIC DNA]</scope>
    <source>
        <strain evidence="9">cv. Tunisia</strain>
    </source>
</reference>
<evidence type="ECO:0000256" key="3">
    <source>
        <dbReference type="ARBA" id="ARBA00022771"/>
    </source>
</evidence>
<evidence type="ECO:0000259" key="7">
    <source>
        <dbReference type="SMART" id="SM00109"/>
    </source>
</evidence>
<feature type="domain" description="Phorbol-ester/DAG-type" evidence="7">
    <location>
        <begin position="441"/>
        <end position="490"/>
    </location>
</feature>
<keyword evidence="1" id="KW-0479">Metal-binding</keyword>
<dbReference type="PANTHER" id="PTHR46288:SF27">
    <property type="entry name" value="CYSTEINE_HISTIDINE-RICH C1 DOMAIN FAMILY PROTEIN"/>
    <property type="match status" value="1"/>
</dbReference>
<dbReference type="InterPro" id="IPR046349">
    <property type="entry name" value="C1-like_sf"/>
</dbReference>
<dbReference type="SUPFAM" id="SSF57889">
    <property type="entry name" value="Cysteine-rich domain"/>
    <property type="match status" value="5"/>
</dbReference>
<dbReference type="SMART" id="SM00109">
    <property type="entry name" value="C1"/>
    <property type="match status" value="4"/>
</dbReference>
<feature type="domain" description="Zinc finger PHD-type" evidence="8">
    <location>
        <begin position="287"/>
        <end position="336"/>
    </location>
</feature>
<feature type="domain" description="Zinc finger PHD-type" evidence="8">
    <location>
        <begin position="455"/>
        <end position="519"/>
    </location>
</feature>
<feature type="compositionally biased region" description="Basic and acidic residues" evidence="6">
    <location>
        <begin position="119"/>
        <end position="137"/>
    </location>
</feature>
<dbReference type="GeneID" id="116208262"/>
<evidence type="ECO:0000313" key="10">
    <source>
        <dbReference type="RefSeq" id="XP_031397468.1"/>
    </source>
</evidence>
<evidence type="ECO:0000256" key="5">
    <source>
        <dbReference type="SAM" id="Coils"/>
    </source>
</evidence>
<dbReference type="Proteomes" id="UP000515151">
    <property type="component" value="Chromosome 5"/>
</dbReference>
<organism evidence="9 10">
    <name type="scientific">Punica granatum</name>
    <name type="common">Pomegranate</name>
    <dbReference type="NCBI Taxonomy" id="22663"/>
    <lineage>
        <taxon>Eukaryota</taxon>
        <taxon>Viridiplantae</taxon>
        <taxon>Streptophyta</taxon>
        <taxon>Embryophyta</taxon>
        <taxon>Tracheophyta</taxon>
        <taxon>Spermatophyta</taxon>
        <taxon>Magnoliopsida</taxon>
        <taxon>eudicotyledons</taxon>
        <taxon>Gunneridae</taxon>
        <taxon>Pentapetalae</taxon>
        <taxon>rosids</taxon>
        <taxon>malvids</taxon>
        <taxon>Myrtales</taxon>
        <taxon>Lythraceae</taxon>
        <taxon>Punica</taxon>
    </lineage>
</organism>
<keyword evidence="2" id="KW-0677">Repeat</keyword>
<dbReference type="InterPro" id="IPR001965">
    <property type="entry name" value="Znf_PHD"/>
</dbReference>
<protein>
    <submittedName>
        <fullName evidence="10">Uncharacterized protein LOC116208262</fullName>
    </submittedName>
</protein>
<evidence type="ECO:0000259" key="8">
    <source>
        <dbReference type="SMART" id="SM00249"/>
    </source>
</evidence>
<evidence type="ECO:0000256" key="6">
    <source>
        <dbReference type="SAM" id="MobiDB-lite"/>
    </source>
</evidence>
<keyword evidence="3" id="KW-0863">Zinc-finger</keyword>
<feature type="domain" description="Phorbol-ester/DAG-type" evidence="7">
    <location>
        <begin position="271"/>
        <end position="319"/>
    </location>
</feature>
<feature type="region of interest" description="Disordered" evidence="6">
    <location>
        <begin position="118"/>
        <end position="137"/>
    </location>
</feature>
<dbReference type="AlphaFoldDB" id="A0A6P8DYM5"/>
<dbReference type="Pfam" id="PF03107">
    <property type="entry name" value="C1_2"/>
    <property type="match status" value="8"/>
</dbReference>
<dbReference type="RefSeq" id="XP_031397468.1">
    <property type="nucleotide sequence ID" value="XM_031541608.1"/>
</dbReference>
<accession>A0A6P8DYM5</accession>
<gene>
    <name evidence="10" type="primary">LOC116208262</name>
</gene>